<dbReference type="PROSITE" id="PS50109">
    <property type="entry name" value="HIS_KIN"/>
    <property type="match status" value="1"/>
</dbReference>
<dbReference type="InterPro" id="IPR005467">
    <property type="entry name" value="His_kinase_dom"/>
</dbReference>
<dbReference type="Gene3D" id="3.30.565.10">
    <property type="entry name" value="Histidine kinase-like ATPase, C-terminal domain"/>
    <property type="match status" value="1"/>
</dbReference>
<comment type="catalytic activity">
    <reaction evidence="1">
        <text>ATP + protein L-histidine = ADP + protein N-phospho-L-histidine.</text>
        <dbReference type="EC" id="2.7.13.3"/>
    </reaction>
</comment>
<reference evidence="5 6" key="1">
    <citation type="submission" date="2018-04" db="EMBL/GenBank/DDBJ databases">
        <title>Genomic Encyclopedia of Archaeal and Bacterial Type Strains, Phase II (KMG-II): from individual species to whole genera.</title>
        <authorList>
            <person name="Goeker M."/>
        </authorList>
    </citation>
    <scope>NUCLEOTIDE SEQUENCE [LARGE SCALE GENOMIC DNA]</scope>
    <source>
        <strain evidence="5 6">DSM 5822</strain>
    </source>
</reference>
<evidence type="ECO:0000313" key="5">
    <source>
        <dbReference type="EMBL" id="PTQ90180.1"/>
    </source>
</evidence>
<evidence type="ECO:0000259" key="4">
    <source>
        <dbReference type="PROSITE" id="PS50109"/>
    </source>
</evidence>
<dbReference type="EC" id="2.7.13.3" evidence="2"/>
<gene>
    <name evidence="5" type="ORF">C8N29_104225</name>
</gene>
<dbReference type="Gene3D" id="3.10.580.10">
    <property type="entry name" value="CBS-domain"/>
    <property type="match status" value="1"/>
</dbReference>
<evidence type="ECO:0000256" key="2">
    <source>
        <dbReference type="ARBA" id="ARBA00012438"/>
    </source>
</evidence>
<feature type="domain" description="Histidine kinase" evidence="4">
    <location>
        <begin position="171"/>
        <end position="422"/>
    </location>
</feature>
<keyword evidence="3" id="KW-0597">Phosphoprotein</keyword>
<dbReference type="InterPro" id="IPR036890">
    <property type="entry name" value="HATPase_C_sf"/>
</dbReference>
<dbReference type="CDD" id="cd00082">
    <property type="entry name" value="HisKA"/>
    <property type="match status" value="1"/>
</dbReference>
<sequence>MSILRTFATDILAFDEQDTINTVADAFLSQAYQQCLSVAVVNAKQQPVGMISRHQLNDIFLKKFGRELFGNRPVKDFMRQDVLSVEVTDSLAEAAAYISKKMRFPLSEDFVITEQGRYLGMGAVLHLLSAMEKQISQSAAELNIAYRQLSSSQAQLVQSEKMAALGQMVAGVAHEINTPLGYVNNNIEMAREFFAQFHYVLQAHEHLAHTLIDPNSRDVDIAESLANLDDAKAGFDSQQWFADLEGLFADTFYGVEQISELVTGLKNFSRLDQAILDNVSLNECIENALLIARNTLKYKVTVLKRLEDVPPIRCAASQINQVLLNLFTNAAQAIKEQGYLLIKSWSDKDFVYVSVQDTGCGIAAEHLAKIFDPFFTTKPVGQGTGLGLSISYKIIQQHQGSIRVASELGKGTRFVIAFPRTLNLSAAA</sequence>
<dbReference type="InterPro" id="IPR003661">
    <property type="entry name" value="HisK_dim/P_dom"/>
</dbReference>
<accession>A0A2T5J1C1</accession>
<protein>
    <recommendedName>
        <fullName evidence="2">histidine kinase</fullName>
        <ecNumber evidence="2">2.7.13.3</ecNumber>
    </recommendedName>
</protein>
<evidence type="ECO:0000313" key="6">
    <source>
        <dbReference type="Proteomes" id="UP000244223"/>
    </source>
</evidence>
<evidence type="ECO:0000256" key="1">
    <source>
        <dbReference type="ARBA" id="ARBA00000085"/>
    </source>
</evidence>
<dbReference type="GO" id="GO:0000155">
    <property type="term" value="F:phosphorelay sensor kinase activity"/>
    <property type="evidence" value="ECO:0007669"/>
    <property type="project" value="InterPro"/>
</dbReference>
<proteinExistence type="predicted"/>
<dbReference type="PANTHER" id="PTHR43065">
    <property type="entry name" value="SENSOR HISTIDINE KINASE"/>
    <property type="match status" value="1"/>
</dbReference>
<dbReference type="SMART" id="SM00387">
    <property type="entry name" value="HATPase_c"/>
    <property type="match status" value="1"/>
</dbReference>
<dbReference type="SUPFAM" id="SSF55874">
    <property type="entry name" value="ATPase domain of HSP90 chaperone/DNA topoisomerase II/histidine kinase"/>
    <property type="match status" value="1"/>
</dbReference>
<comment type="caution">
    <text evidence="5">The sequence shown here is derived from an EMBL/GenBank/DDBJ whole genome shotgun (WGS) entry which is preliminary data.</text>
</comment>
<dbReference type="Gene3D" id="1.10.287.130">
    <property type="match status" value="1"/>
</dbReference>
<dbReference type="PRINTS" id="PR00344">
    <property type="entry name" value="BCTRLSENSOR"/>
</dbReference>
<name>A0A2T5J1C1_9GAMM</name>
<evidence type="ECO:0000256" key="3">
    <source>
        <dbReference type="ARBA" id="ARBA00022553"/>
    </source>
</evidence>
<dbReference type="InterPro" id="IPR003594">
    <property type="entry name" value="HATPase_dom"/>
</dbReference>
<dbReference type="Pfam" id="PF00571">
    <property type="entry name" value="CBS"/>
    <property type="match status" value="1"/>
</dbReference>
<dbReference type="InterPro" id="IPR000644">
    <property type="entry name" value="CBS_dom"/>
</dbReference>
<dbReference type="SUPFAM" id="SSF54631">
    <property type="entry name" value="CBS-domain pair"/>
    <property type="match status" value="1"/>
</dbReference>
<dbReference type="InterPro" id="IPR036097">
    <property type="entry name" value="HisK_dim/P_sf"/>
</dbReference>
<keyword evidence="6" id="KW-1185">Reference proteome</keyword>
<dbReference type="Proteomes" id="UP000244223">
    <property type="component" value="Unassembled WGS sequence"/>
</dbReference>
<dbReference type="Pfam" id="PF02518">
    <property type="entry name" value="HATPase_c"/>
    <property type="match status" value="1"/>
</dbReference>
<dbReference type="PANTHER" id="PTHR43065:SF50">
    <property type="entry name" value="HISTIDINE KINASE"/>
    <property type="match status" value="1"/>
</dbReference>
<dbReference type="AlphaFoldDB" id="A0A2T5J1C1"/>
<organism evidence="5 6">
    <name type="scientific">Agitococcus lubricus</name>
    <dbReference type="NCBI Taxonomy" id="1077255"/>
    <lineage>
        <taxon>Bacteria</taxon>
        <taxon>Pseudomonadati</taxon>
        <taxon>Pseudomonadota</taxon>
        <taxon>Gammaproteobacteria</taxon>
        <taxon>Moraxellales</taxon>
        <taxon>Moraxellaceae</taxon>
        <taxon>Agitococcus</taxon>
    </lineage>
</organism>
<dbReference type="InterPro" id="IPR004358">
    <property type="entry name" value="Sig_transdc_His_kin-like_C"/>
</dbReference>
<dbReference type="OrthoDB" id="335833at2"/>
<dbReference type="SUPFAM" id="SSF47384">
    <property type="entry name" value="Homodimeric domain of signal transducing histidine kinase"/>
    <property type="match status" value="1"/>
</dbReference>
<dbReference type="InterPro" id="IPR046342">
    <property type="entry name" value="CBS_dom_sf"/>
</dbReference>
<dbReference type="EMBL" id="QAON01000004">
    <property type="protein sequence ID" value="PTQ90180.1"/>
    <property type="molecule type" value="Genomic_DNA"/>
</dbReference>
<dbReference type="RefSeq" id="WP_107865172.1">
    <property type="nucleotide sequence ID" value="NZ_QAON01000004.1"/>
</dbReference>